<feature type="region of interest" description="Disordered" evidence="1">
    <location>
        <begin position="1"/>
        <end position="68"/>
    </location>
</feature>
<evidence type="ECO:0000313" key="3">
    <source>
        <dbReference type="Proteomes" id="UP000093000"/>
    </source>
</evidence>
<dbReference type="OrthoDB" id="2257229at2759"/>
<reference evidence="2 3" key="1">
    <citation type="submission" date="2016-03" db="EMBL/GenBank/DDBJ databases">
        <title>Choanephora cucurbitarum.</title>
        <authorList>
            <person name="Min B."/>
            <person name="Park H."/>
            <person name="Park J.-H."/>
            <person name="Shin H.-D."/>
            <person name="Choi I.-G."/>
        </authorList>
    </citation>
    <scope>NUCLEOTIDE SEQUENCE [LARGE SCALE GENOMIC DNA]</scope>
    <source>
        <strain evidence="2 3">KUS-F28377</strain>
    </source>
</reference>
<feature type="compositionally biased region" description="Basic and acidic residues" evidence="1">
    <location>
        <begin position="39"/>
        <end position="51"/>
    </location>
</feature>
<comment type="caution">
    <text evidence="2">The sequence shown here is derived from an EMBL/GenBank/DDBJ whole genome shotgun (WGS) entry which is preliminary data.</text>
</comment>
<dbReference type="STRING" id="101091.A0A1C7MXU4"/>
<dbReference type="EMBL" id="LUGH01001109">
    <property type="protein sequence ID" value="OBZ81650.1"/>
    <property type="molecule type" value="Genomic_DNA"/>
</dbReference>
<feature type="compositionally biased region" description="Low complexity" evidence="1">
    <location>
        <begin position="1"/>
        <end position="26"/>
    </location>
</feature>
<dbReference type="Proteomes" id="UP000093000">
    <property type="component" value="Unassembled WGS sequence"/>
</dbReference>
<dbReference type="InParanoid" id="A0A1C7MXU4"/>
<feature type="non-terminal residue" evidence="2">
    <location>
        <position position="1"/>
    </location>
</feature>
<sequence>PQGSSINNDDSNNNVESSSSSSSSTNNRDRGTNINNSDDSNHNRSISERNHSSSNNNINSNSNNGNTGSCSNNSGKYISSHYPTFTIEKDLQEIMATANILFLAPDDHSDCKKKIFQLSNLDLMCTEMLQELKILDTQENEELFNDDEFINVTRIINEVAEKTKTIRTAKLELLTLAASMEGGNKGSVVEGVANLLTKLPRVEILNMDKLGEVELQTTYYDVLLSELIADQDKNVALRWPNKSTDEEQTDIRPDAIISPIMQHDFGHPVGFGEIKPGNSSTTKHSVSLDVLRLGIASKRAIDKWKLNSCFGFMINGFDLTFFITKKNNTKIATQCWKLHSSLMLRPYRTYILLYQ</sequence>
<proteinExistence type="predicted"/>
<keyword evidence="3" id="KW-1185">Reference proteome</keyword>
<feature type="compositionally biased region" description="Low complexity" evidence="1">
    <location>
        <begin position="52"/>
        <end position="68"/>
    </location>
</feature>
<feature type="non-terminal residue" evidence="2">
    <location>
        <position position="355"/>
    </location>
</feature>
<dbReference type="AlphaFoldDB" id="A0A1C7MXU4"/>
<evidence type="ECO:0000256" key="1">
    <source>
        <dbReference type="SAM" id="MobiDB-lite"/>
    </source>
</evidence>
<name>A0A1C7MXU4_9FUNG</name>
<accession>A0A1C7MXU4</accession>
<protein>
    <submittedName>
        <fullName evidence="2">Uncharacterized protein</fullName>
    </submittedName>
</protein>
<evidence type="ECO:0000313" key="2">
    <source>
        <dbReference type="EMBL" id="OBZ81650.1"/>
    </source>
</evidence>
<gene>
    <name evidence="2" type="ORF">A0J61_10299</name>
</gene>
<organism evidence="2 3">
    <name type="scientific">Choanephora cucurbitarum</name>
    <dbReference type="NCBI Taxonomy" id="101091"/>
    <lineage>
        <taxon>Eukaryota</taxon>
        <taxon>Fungi</taxon>
        <taxon>Fungi incertae sedis</taxon>
        <taxon>Mucoromycota</taxon>
        <taxon>Mucoromycotina</taxon>
        <taxon>Mucoromycetes</taxon>
        <taxon>Mucorales</taxon>
        <taxon>Mucorineae</taxon>
        <taxon>Choanephoraceae</taxon>
        <taxon>Choanephoroideae</taxon>
        <taxon>Choanephora</taxon>
    </lineage>
</organism>